<evidence type="ECO:0000256" key="5">
    <source>
        <dbReference type="ARBA" id="ARBA00023136"/>
    </source>
</evidence>
<dbReference type="Proteomes" id="UP000321717">
    <property type="component" value="Unassembled WGS sequence"/>
</dbReference>
<feature type="transmembrane region" description="Helical" evidence="6">
    <location>
        <begin position="226"/>
        <end position="247"/>
    </location>
</feature>
<feature type="transmembrane region" description="Helical" evidence="6">
    <location>
        <begin position="159"/>
        <end position="181"/>
    </location>
</feature>
<keyword evidence="2" id="KW-1003">Cell membrane</keyword>
<dbReference type="Pfam" id="PF03706">
    <property type="entry name" value="LPG_synthase_TM"/>
    <property type="match status" value="1"/>
</dbReference>
<comment type="caution">
    <text evidence="7">The sequence shown here is derived from an EMBL/GenBank/DDBJ whole genome shotgun (WGS) entry which is preliminary data.</text>
</comment>
<evidence type="ECO:0000256" key="4">
    <source>
        <dbReference type="ARBA" id="ARBA00022989"/>
    </source>
</evidence>
<accession>A0A512HG70</accession>
<dbReference type="GO" id="GO:0005886">
    <property type="term" value="C:plasma membrane"/>
    <property type="evidence" value="ECO:0007669"/>
    <property type="project" value="UniProtKB-SubCell"/>
</dbReference>
<dbReference type="AlphaFoldDB" id="A0A512HG70"/>
<keyword evidence="3 6" id="KW-0812">Transmembrane</keyword>
<feature type="transmembrane region" description="Helical" evidence="6">
    <location>
        <begin position="134"/>
        <end position="153"/>
    </location>
</feature>
<dbReference type="RefSeq" id="WP_147179234.1">
    <property type="nucleotide sequence ID" value="NZ_BJZP01000005.1"/>
</dbReference>
<keyword evidence="8" id="KW-1185">Reference proteome</keyword>
<protein>
    <submittedName>
        <fullName evidence="7">Membrane protein</fullName>
    </submittedName>
</protein>
<feature type="transmembrane region" description="Helical" evidence="6">
    <location>
        <begin position="292"/>
        <end position="314"/>
    </location>
</feature>
<evidence type="ECO:0000313" key="8">
    <source>
        <dbReference type="Proteomes" id="UP000321717"/>
    </source>
</evidence>
<dbReference type="PANTHER" id="PTHR39087:SF2">
    <property type="entry name" value="UPF0104 MEMBRANE PROTEIN MJ1595"/>
    <property type="match status" value="1"/>
</dbReference>
<feature type="transmembrane region" description="Helical" evidence="6">
    <location>
        <begin position="259"/>
        <end position="280"/>
    </location>
</feature>
<dbReference type="InterPro" id="IPR022791">
    <property type="entry name" value="L-PG_synthase/AglD"/>
</dbReference>
<dbReference type="PANTHER" id="PTHR39087">
    <property type="entry name" value="UPF0104 MEMBRANE PROTEIN MJ1595"/>
    <property type="match status" value="1"/>
</dbReference>
<evidence type="ECO:0000256" key="6">
    <source>
        <dbReference type="SAM" id="Phobius"/>
    </source>
</evidence>
<evidence type="ECO:0000256" key="3">
    <source>
        <dbReference type="ARBA" id="ARBA00022692"/>
    </source>
</evidence>
<sequence length="324" mass="34618">MTPKGDIGKQSWLRRHRALLISLVSVGGYAFFVEEVWGWASIVERWSSVGFGHITLAFLLLLFTYVARAWRLHDYFPRETSGRFVELFHLAQVHNLLNIMLPFRSGETSFPLLMRSEFSVPLLRGTSALLVMRVLDLHALLAAGGLGLVLEAADKRLPAALWIAFLIAPVPAYLLKGPVLARVRPKLKGKLGRILDGINEGLPVNAASLVRAWFATAVNWGVKVVVFAWVLGLMGVSPLAATFGGALGGELSSVLPFHAPGGVGTYPAAIAAGALALGASSAKEGIDLLGRAAVNLHLIIILSALIGTGVSILLDTLRKLAAGR</sequence>
<feature type="transmembrane region" description="Helical" evidence="6">
    <location>
        <begin position="20"/>
        <end position="40"/>
    </location>
</feature>
<organism evidence="7 8">
    <name type="scientific">Ciceribacter naphthalenivorans</name>
    <dbReference type="NCBI Taxonomy" id="1118451"/>
    <lineage>
        <taxon>Bacteria</taxon>
        <taxon>Pseudomonadati</taxon>
        <taxon>Pseudomonadota</taxon>
        <taxon>Alphaproteobacteria</taxon>
        <taxon>Hyphomicrobiales</taxon>
        <taxon>Rhizobiaceae</taxon>
        <taxon>Ciceribacter</taxon>
    </lineage>
</organism>
<gene>
    <name evidence="7" type="ORF">RNA01_13840</name>
</gene>
<comment type="subcellular location">
    <subcellularLocation>
        <location evidence="1">Cell membrane</location>
        <topology evidence="1">Multi-pass membrane protein</topology>
    </subcellularLocation>
</comment>
<evidence type="ECO:0000313" key="7">
    <source>
        <dbReference type="EMBL" id="GEO84452.1"/>
    </source>
</evidence>
<reference evidence="7 8" key="1">
    <citation type="submission" date="2019-07" db="EMBL/GenBank/DDBJ databases">
        <title>Whole genome shotgun sequence of Rhizobium naphthalenivorans NBRC 107585.</title>
        <authorList>
            <person name="Hosoyama A."/>
            <person name="Uohara A."/>
            <person name="Ohji S."/>
            <person name="Ichikawa N."/>
        </authorList>
    </citation>
    <scope>NUCLEOTIDE SEQUENCE [LARGE SCALE GENOMIC DNA]</scope>
    <source>
        <strain evidence="7 8">NBRC 107585</strain>
    </source>
</reference>
<keyword evidence="5 6" id="KW-0472">Membrane</keyword>
<name>A0A512HG70_9HYPH</name>
<proteinExistence type="predicted"/>
<evidence type="ECO:0000256" key="1">
    <source>
        <dbReference type="ARBA" id="ARBA00004651"/>
    </source>
</evidence>
<keyword evidence="4 6" id="KW-1133">Transmembrane helix</keyword>
<evidence type="ECO:0000256" key="2">
    <source>
        <dbReference type="ARBA" id="ARBA00022475"/>
    </source>
</evidence>
<dbReference type="OrthoDB" id="421014at2"/>
<dbReference type="EMBL" id="BJZP01000005">
    <property type="protein sequence ID" value="GEO84452.1"/>
    <property type="molecule type" value="Genomic_DNA"/>
</dbReference>
<feature type="transmembrane region" description="Helical" evidence="6">
    <location>
        <begin position="46"/>
        <end position="67"/>
    </location>
</feature>